<keyword evidence="3" id="KW-1185">Reference proteome</keyword>
<comment type="caution">
    <text evidence="2">The sequence shown here is derived from an EMBL/GenBank/DDBJ whole genome shotgun (WGS) entry which is preliminary data.</text>
</comment>
<organism evidence="2 3">
    <name type="scientific">Streptomyces malaysiense</name>
    <dbReference type="NCBI Taxonomy" id="1428626"/>
    <lineage>
        <taxon>Bacteria</taxon>
        <taxon>Bacillati</taxon>
        <taxon>Actinomycetota</taxon>
        <taxon>Actinomycetes</taxon>
        <taxon>Kitasatosporales</taxon>
        <taxon>Streptomycetaceae</taxon>
        <taxon>Streptomyces</taxon>
    </lineage>
</organism>
<reference evidence="2" key="1">
    <citation type="submission" date="2016-10" db="EMBL/GenBank/DDBJ databases">
        <title>Genome sequence of Streptomyces malaysiense MUSC 136.</title>
        <authorList>
            <person name="Lee L.-H."/>
            <person name="Ser H.-L."/>
        </authorList>
    </citation>
    <scope>NUCLEOTIDE SEQUENCE [LARGE SCALE GENOMIC DNA]</scope>
    <source>
        <strain evidence="2">MUSC 136</strain>
    </source>
</reference>
<evidence type="ECO:0000259" key="1">
    <source>
        <dbReference type="Pfam" id="PF06259"/>
    </source>
</evidence>
<accession>A0A1J4PUM9</accession>
<evidence type="ECO:0000313" key="2">
    <source>
        <dbReference type="EMBL" id="OIK23528.1"/>
    </source>
</evidence>
<evidence type="ECO:0000313" key="3">
    <source>
        <dbReference type="Proteomes" id="UP000034838"/>
    </source>
</evidence>
<dbReference type="Pfam" id="PF06259">
    <property type="entry name" value="Abhydrolase_8"/>
    <property type="match status" value="1"/>
</dbReference>
<dbReference type="Proteomes" id="UP000034838">
    <property type="component" value="Unassembled WGS sequence"/>
</dbReference>
<feature type="domain" description="DUF1023" evidence="1">
    <location>
        <begin position="380"/>
        <end position="553"/>
    </location>
</feature>
<proteinExistence type="predicted"/>
<sequence>MSTWQQLRDLKLSEYRDAAGGWGKVSHRADAARLRVDREMTIPVRSTQKGETATKAAGDLDRLSRNYQYIHGECGLIRTTLESLAADLEGPQRKLKQALEDAEAFKFTVNEDGSVTYPPPISKDGTPAPVPYGPYAPGTSPAGPIVPFAPGEGGGTARAGAPVPYLPGKGEGGGNPNKAMAESVAEQIASAVREAGEIDARYASVLRKLKAPAGLDVTDDMLIDAAKDLQAVQKTVGDYLDEKKIPHGKSPAENRKWWDGLTDEQRDEYATLYPSEIGALDGLPSEVRDTSNRIVLAETRAQFAQEYERLGPEPPQYVRVGNPPSAVVNPIWQQWQKAGGVRVRDMLSGMDDIQARLDASGVPGPDGKPGLPQAYVLGFDTKGLGHAIIANGNPDTADNTAVYVPGTGAQLAKAGGDIKRMTDTWHEAHTQAPDKTTSTITWIGYDAPQNVVTDSPSPSYAYDSAPKLNNFLDGLQTARSGSEACTPSSHTTVIAHSYGTTVVGAATKEHHIAANDIVVAGSPGMLVGDASDLGVGSNHVWSEAASDDPVPYIGRPFLGGQKWGVQYYDGVPYSAGYIQTIPSDEAFGAHRMHVNTSGHSGYWDEGSVSLENQGAVVVGKYGDVKEDN</sequence>
<dbReference type="EMBL" id="LBDA02000099">
    <property type="protein sequence ID" value="OIK23528.1"/>
    <property type="molecule type" value="Genomic_DNA"/>
</dbReference>
<dbReference type="AlphaFoldDB" id="A0A1J4PUM9"/>
<dbReference type="OrthoDB" id="5969911at2"/>
<name>A0A1J4PUM9_9ACTN</name>
<dbReference type="InterPro" id="IPR010427">
    <property type="entry name" value="DUF1023"/>
</dbReference>
<dbReference type="RefSeq" id="WP_046426743.1">
    <property type="nucleotide sequence ID" value="NZ_LBDA02000099.1"/>
</dbReference>
<gene>
    <name evidence="2" type="ORF">VT52_032060</name>
</gene>
<protein>
    <recommendedName>
        <fullName evidence="1">DUF1023 domain-containing protein</fullName>
    </recommendedName>
</protein>